<name>A0A158PMJ7_ANGCS</name>
<dbReference type="STRING" id="334426.A0A158PMJ7"/>
<evidence type="ECO:0000259" key="9">
    <source>
        <dbReference type="Pfam" id="PF07885"/>
    </source>
</evidence>
<dbReference type="EMBL" id="UYYA01005298">
    <property type="protein sequence ID" value="VDM64481.1"/>
    <property type="molecule type" value="Genomic_DNA"/>
</dbReference>
<protein>
    <submittedName>
        <fullName evidence="12">Ion_trans_2 domain-containing protein</fullName>
    </submittedName>
</protein>
<feature type="transmembrane region" description="Helical" evidence="8">
    <location>
        <begin position="88"/>
        <end position="110"/>
    </location>
</feature>
<comment type="subcellular location">
    <subcellularLocation>
        <location evidence="1">Membrane</location>
        <topology evidence="1">Multi-pass membrane protein</topology>
    </subcellularLocation>
</comment>
<evidence type="ECO:0000256" key="3">
    <source>
        <dbReference type="ARBA" id="ARBA00022692"/>
    </source>
</evidence>
<evidence type="ECO:0000313" key="12">
    <source>
        <dbReference type="WBParaSite" id="ACOC_0001289501-mRNA-1"/>
    </source>
</evidence>
<evidence type="ECO:0000256" key="5">
    <source>
        <dbReference type="ARBA" id="ARBA00023065"/>
    </source>
</evidence>
<evidence type="ECO:0000256" key="2">
    <source>
        <dbReference type="ARBA" id="ARBA00022448"/>
    </source>
</evidence>
<keyword evidence="2" id="KW-0813">Transport</keyword>
<dbReference type="PANTHER" id="PTHR11537:SF173">
    <property type="entry name" value="ION TRANSPORT DOMAIN-CONTAINING PROTEIN"/>
    <property type="match status" value="1"/>
</dbReference>
<keyword evidence="11" id="KW-1185">Reference proteome</keyword>
<feature type="domain" description="Potassium channel" evidence="9">
    <location>
        <begin position="30"/>
        <end position="108"/>
    </location>
</feature>
<dbReference type="AlphaFoldDB" id="A0A158PMJ7"/>
<feature type="transmembrane region" description="Helical" evidence="8">
    <location>
        <begin position="21"/>
        <end position="44"/>
    </location>
</feature>
<gene>
    <name evidence="10" type="ORF">ACOC_LOCUS12896</name>
</gene>
<dbReference type="OrthoDB" id="8879391at2759"/>
<reference evidence="12" key="1">
    <citation type="submission" date="2016-04" db="UniProtKB">
        <authorList>
            <consortium name="WormBaseParasite"/>
        </authorList>
    </citation>
    <scope>IDENTIFICATION</scope>
</reference>
<dbReference type="PANTHER" id="PTHR11537">
    <property type="entry name" value="VOLTAGE-GATED POTASSIUM CHANNEL"/>
    <property type="match status" value="1"/>
</dbReference>
<sequence length="159" mass="18337">MWCISVYSLNIKRKKKISFRMYMSILCVYIYGCICIYIFGYMSIYAYANFLLESEAFSTLAHAWWFTVITIPTIGYGDIVPSQSSSKIVVCFLGFLAYCTFVAASTQISVGLTLMMEEKKHHHLCSCKFKTSKGILHAIAKRMNRNRQLTSKFLEKVKR</sequence>
<dbReference type="GO" id="GO:0001508">
    <property type="term" value="P:action potential"/>
    <property type="evidence" value="ECO:0007669"/>
    <property type="project" value="TreeGrafter"/>
</dbReference>
<evidence type="ECO:0000313" key="10">
    <source>
        <dbReference type="EMBL" id="VDM64481.1"/>
    </source>
</evidence>
<dbReference type="Pfam" id="PF07885">
    <property type="entry name" value="Ion_trans_2"/>
    <property type="match status" value="1"/>
</dbReference>
<dbReference type="GO" id="GO:0005516">
    <property type="term" value="F:calmodulin binding"/>
    <property type="evidence" value="ECO:0007669"/>
    <property type="project" value="TreeGrafter"/>
</dbReference>
<proteinExistence type="predicted"/>
<keyword evidence="7" id="KW-0407">Ion channel</keyword>
<evidence type="ECO:0000313" key="11">
    <source>
        <dbReference type="Proteomes" id="UP000267027"/>
    </source>
</evidence>
<keyword evidence="6 8" id="KW-0472">Membrane</keyword>
<evidence type="ECO:0000256" key="4">
    <source>
        <dbReference type="ARBA" id="ARBA00022989"/>
    </source>
</evidence>
<dbReference type="SUPFAM" id="SSF81324">
    <property type="entry name" value="Voltage-gated potassium channels"/>
    <property type="match status" value="1"/>
</dbReference>
<dbReference type="InterPro" id="IPR028325">
    <property type="entry name" value="VG_K_chnl"/>
</dbReference>
<evidence type="ECO:0000256" key="7">
    <source>
        <dbReference type="ARBA" id="ARBA00023303"/>
    </source>
</evidence>
<dbReference type="InterPro" id="IPR013099">
    <property type="entry name" value="K_chnl_dom"/>
</dbReference>
<keyword evidence="5" id="KW-0406">Ion transport</keyword>
<dbReference type="GO" id="GO:0097623">
    <property type="term" value="P:potassium ion export across plasma membrane"/>
    <property type="evidence" value="ECO:0007669"/>
    <property type="project" value="TreeGrafter"/>
</dbReference>
<organism evidence="12">
    <name type="scientific">Angiostrongylus costaricensis</name>
    <name type="common">Nematode worm</name>
    <dbReference type="NCBI Taxonomy" id="334426"/>
    <lineage>
        <taxon>Eukaryota</taxon>
        <taxon>Metazoa</taxon>
        <taxon>Ecdysozoa</taxon>
        <taxon>Nematoda</taxon>
        <taxon>Chromadorea</taxon>
        <taxon>Rhabditida</taxon>
        <taxon>Rhabditina</taxon>
        <taxon>Rhabditomorpha</taxon>
        <taxon>Strongyloidea</taxon>
        <taxon>Metastrongylidae</taxon>
        <taxon>Angiostrongylus</taxon>
    </lineage>
</organism>
<evidence type="ECO:0000256" key="6">
    <source>
        <dbReference type="ARBA" id="ARBA00023136"/>
    </source>
</evidence>
<dbReference type="GO" id="GO:0015271">
    <property type="term" value="F:outward rectifier potassium channel activity"/>
    <property type="evidence" value="ECO:0007669"/>
    <property type="project" value="TreeGrafter"/>
</dbReference>
<dbReference type="GO" id="GO:0008076">
    <property type="term" value="C:voltage-gated potassium channel complex"/>
    <property type="evidence" value="ECO:0007669"/>
    <property type="project" value="InterPro"/>
</dbReference>
<keyword evidence="3 8" id="KW-0812">Transmembrane</keyword>
<keyword evidence="4 8" id="KW-1133">Transmembrane helix</keyword>
<reference evidence="10 11" key="2">
    <citation type="submission" date="2018-11" db="EMBL/GenBank/DDBJ databases">
        <authorList>
            <consortium name="Pathogen Informatics"/>
        </authorList>
    </citation>
    <scope>NUCLEOTIDE SEQUENCE [LARGE SCALE GENOMIC DNA]</scope>
    <source>
        <strain evidence="10 11">Costa Rica</strain>
    </source>
</reference>
<feature type="transmembrane region" description="Helical" evidence="8">
    <location>
        <begin position="56"/>
        <end position="76"/>
    </location>
</feature>
<dbReference type="Gene3D" id="1.10.287.70">
    <property type="match status" value="1"/>
</dbReference>
<dbReference type="Proteomes" id="UP000267027">
    <property type="component" value="Unassembled WGS sequence"/>
</dbReference>
<evidence type="ECO:0000256" key="8">
    <source>
        <dbReference type="SAM" id="Phobius"/>
    </source>
</evidence>
<dbReference type="WBParaSite" id="ACOC_0001289501-mRNA-1">
    <property type="protein sequence ID" value="ACOC_0001289501-mRNA-1"/>
    <property type="gene ID" value="ACOC_0001289501"/>
</dbReference>
<accession>A0A158PMJ7</accession>
<evidence type="ECO:0000256" key="1">
    <source>
        <dbReference type="ARBA" id="ARBA00004141"/>
    </source>
</evidence>